<accession>A0A0D1Z257</accession>
<dbReference type="PROSITE" id="PS50896">
    <property type="entry name" value="LISH"/>
    <property type="match status" value="1"/>
</dbReference>
<dbReference type="EMBL" id="KN846953">
    <property type="protein sequence ID" value="KIV80954.1"/>
    <property type="molecule type" value="Genomic_DNA"/>
</dbReference>
<evidence type="ECO:0000256" key="4">
    <source>
        <dbReference type="ARBA" id="ARBA00023242"/>
    </source>
</evidence>
<dbReference type="GO" id="GO:0006357">
    <property type="term" value="P:regulation of transcription by RNA polymerase II"/>
    <property type="evidence" value="ECO:0007669"/>
    <property type="project" value="TreeGrafter"/>
</dbReference>
<evidence type="ECO:0000256" key="2">
    <source>
        <dbReference type="ARBA" id="ARBA00022574"/>
    </source>
</evidence>
<dbReference type="Pfam" id="PF08513">
    <property type="entry name" value="LisH"/>
    <property type="match status" value="1"/>
</dbReference>
<dbReference type="PANTHER" id="PTHR22846">
    <property type="entry name" value="WD40 REPEAT PROTEIN"/>
    <property type="match status" value="1"/>
</dbReference>
<evidence type="ECO:0000259" key="7">
    <source>
        <dbReference type="Pfam" id="PF12894"/>
    </source>
</evidence>
<dbReference type="Proteomes" id="UP000053599">
    <property type="component" value="Unassembled WGS sequence"/>
</dbReference>
<organism evidence="8 9">
    <name type="scientific">Exophiala sideris</name>
    <dbReference type="NCBI Taxonomy" id="1016849"/>
    <lineage>
        <taxon>Eukaryota</taxon>
        <taxon>Fungi</taxon>
        <taxon>Dikarya</taxon>
        <taxon>Ascomycota</taxon>
        <taxon>Pezizomycotina</taxon>
        <taxon>Eurotiomycetes</taxon>
        <taxon>Chaetothyriomycetidae</taxon>
        <taxon>Chaetothyriales</taxon>
        <taxon>Herpotrichiellaceae</taxon>
        <taxon>Exophiala</taxon>
    </lineage>
</organism>
<dbReference type="PANTHER" id="PTHR22846:SF2">
    <property type="entry name" value="F-BOX-LIKE_WD REPEAT-CONTAINING PROTEIN EBI"/>
    <property type="match status" value="1"/>
</dbReference>
<dbReference type="InterPro" id="IPR045183">
    <property type="entry name" value="Ebi-like"/>
</dbReference>
<dbReference type="OrthoDB" id="1367865at2759"/>
<comment type="subcellular location">
    <subcellularLocation>
        <location evidence="1">Nucleus</location>
    </subcellularLocation>
</comment>
<dbReference type="SUPFAM" id="SSF50978">
    <property type="entry name" value="WD40 repeat-like"/>
    <property type="match status" value="1"/>
</dbReference>
<evidence type="ECO:0000256" key="1">
    <source>
        <dbReference type="ARBA" id="ARBA00004123"/>
    </source>
</evidence>
<evidence type="ECO:0000256" key="3">
    <source>
        <dbReference type="ARBA" id="ARBA00022737"/>
    </source>
</evidence>
<dbReference type="InterPro" id="IPR024977">
    <property type="entry name" value="Apc4-like_WD40_dom"/>
</dbReference>
<sequence length="679" mass="73488">MEADNASTFNAKPPPLNSDQLNYLIWRYLQESGYAEAAVKLQRDWKVDAENVPFAKNIKGHALVGLVQKGLRYHHLSLTIDENGRPSRQLDPSMFFFGPESNEPPPELVEEPILSAPSPADSSTTTRRVARDSVPNGLPEPSLQPVPKRSRKTAAGSDRNGAASRKPSGSVNQFGVDLDMSNGHPASATDARSPSGTEGGVEDNGPLLNGARNDDRMDLDEESPTADQQHHEAIVKAIPPPIYTLTNGSSIGIQVIPDKVANLAPSTTFLRVDNAAPSEETPLLTRVCWRPADGKIVTAMGDNYCKIWNMDGQQSSPEQPLRSQELVEATESMLVSAVAWEPNGEMLAVATYSNQAGQIHLFDGQELTLMETLPASQKAITSLKWQSQGLRLLGIAPYDSDASGSNQVAGSSVLMWDLSRSPNFTGPLSVSVPEVLVDMDCAFLNGNGIVCAAGQCAVYHCQAFFDLVLQQKWTSHANENDQWTFVRCAWHDSTDAILVAASADSGSLWVPAQNLVKRGAHDAAITGLEIRPRLLGSYDSSLKQEFATSSMDGTVKIWRFDSDANSIVSVCKLIIGHASPVMTLSYSPDGFCLAGASYDTIRIWNAEHTYSHMATWKGEPAAWSGSRLRDDDMMSIGGASSVNGDNLQTSADHSLTWDADSRNLAFGLGFQIAVIDFQR</sequence>
<dbReference type="Gene3D" id="2.130.10.10">
    <property type="entry name" value="YVTN repeat-like/Quinoprotein amine dehydrogenase"/>
    <property type="match status" value="1"/>
</dbReference>
<dbReference type="GO" id="GO:0003714">
    <property type="term" value="F:transcription corepressor activity"/>
    <property type="evidence" value="ECO:0007669"/>
    <property type="project" value="InterPro"/>
</dbReference>
<feature type="region of interest" description="Disordered" evidence="6">
    <location>
        <begin position="82"/>
        <end position="232"/>
    </location>
</feature>
<dbReference type="GO" id="GO:0034967">
    <property type="term" value="C:Set3 complex"/>
    <property type="evidence" value="ECO:0007669"/>
    <property type="project" value="TreeGrafter"/>
</dbReference>
<dbReference type="PROSITE" id="PS50082">
    <property type="entry name" value="WD_REPEATS_2"/>
    <property type="match status" value="1"/>
</dbReference>
<dbReference type="Gene3D" id="1.20.960.30">
    <property type="match status" value="1"/>
</dbReference>
<dbReference type="HOGENOM" id="CLU_018409_1_0_1"/>
<dbReference type="STRING" id="1016849.A0A0D1Z257"/>
<evidence type="ECO:0000256" key="5">
    <source>
        <dbReference type="PROSITE-ProRule" id="PRU00221"/>
    </source>
</evidence>
<keyword evidence="2 5" id="KW-0853">WD repeat</keyword>
<proteinExistence type="predicted"/>
<evidence type="ECO:0000313" key="9">
    <source>
        <dbReference type="Proteomes" id="UP000053599"/>
    </source>
</evidence>
<protein>
    <recommendedName>
        <fullName evidence="7">Anaphase-promoting complex subunit 4-like WD40 domain-containing protein</fullName>
    </recommendedName>
</protein>
<keyword evidence="4" id="KW-0539">Nucleus</keyword>
<dbReference type="EMBL" id="KN846953">
    <property type="protein sequence ID" value="KIV80953.1"/>
    <property type="molecule type" value="Genomic_DNA"/>
</dbReference>
<evidence type="ECO:0000313" key="8">
    <source>
        <dbReference type="EMBL" id="KIV80953.1"/>
    </source>
</evidence>
<dbReference type="InterPro" id="IPR036322">
    <property type="entry name" value="WD40_repeat_dom_sf"/>
</dbReference>
<feature type="domain" description="Anaphase-promoting complex subunit 4-like WD40" evidence="7">
    <location>
        <begin position="329"/>
        <end position="388"/>
    </location>
</feature>
<dbReference type="InterPro" id="IPR006594">
    <property type="entry name" value="LisH"/>
</dbReference>
<keyword evidence="3" id="KW-0677">Repeat</keyword>
<dbReference type="Pfam" id="PF12894">
    <property type="entry name" value="ANAPC4_WD40"/>
    <property type="match status" value="1"/>
</dbReference>
<feature type="repeat" description="WD" evidence="5">
    <location>
        <begin position="574"/>
        <end position="605"/>
    </location>
</feature>
<dbReference type="InterPro" id="IPR015943">
    <property type="entry name" value="WD40/YVTN_repeat-like_dom_sf"/>
</dbReference>
<dbReference type="AlphaFoldDB" id="A0A0D1Z257"/>
<evidence type="ECO:0000256" key="6">
    <source>
        <dbReference type="SAM" id="MobiDB-lite"/>
    </source>
</evidence>
<dbReference type="SMART" id="SM00320">
    <property type="entry name" value="WD40"/>
    <property type="match status" value="5"/>
</dbReference>
<name>A0A0D1Z257_9EURO</name>
<gene>
    <name evidence="8" type="ORF">PV11_08413</name>
</gene>
<reference evidence="8 9" key="1">
    <citation type="submission" date="2015-01" db="EMBL/GenBank/DDBJ databases">
        <title>The Genome Sequence of Exophiala sideris CBS121828.</title>
        <authorList>
            <consortium name="The Broad Institute Genomics Platform"/>
            <person name="Cuomo C."/>
            <person name="de Hoog S."/>
            <person name="Gorbushina A."/>
            <person name="Stielow B."/>
            <person name="Teixiera M."/>
            <person name="Abouelleil A."/>
            <person name="Chapman S.B."/>
            <person name="Priest M."/>
            <person name="Young S.K."/>
            <person name="Wortman J."/>
            <person name="Nusbaum C."/>
            <person name="Birren B."/>
        </authorList>
    </citation>
    <scope>NUCLEOTIDE SEQUENCE [LARGE SCALE GENOMIC DNA]</scope>
    <source>
        <strain evidence="8 9">CBS 121828</strain>
    </source>
</reference>
<feature type="compositionally biased region" description="Low complexity" evidence="6">
    <location>
        <begin position="111"/>
        <end position="126"/>
    </location>
</feature>
<dbReference type="InterPro" id="IPR001680">
    <property type="entry name" value="WD40_rpt"/>
</dbReference>
<dbReference type="Pfam" id="PF00400">
    <property type="entry name" value="WD40"/>
    <property type="match status" value="2"/>
</dbReference>